<dbReference type="PANTHER" id="PTHR43179">
    <property type="entry name" value="RHAMNOSYLTRANSFERASE WBBL"/>
    <property type="match status" value="1"/>
</dbReference>
<dbReference type="SUPFAM" id="SSF53756">
    <property type="entry name" value="UDP-Glycosyltransferase/glycogen phosphorylase"/>
    <property type="match status" value="1"/>
</dbReference>
<dbReference type="GO" id="GO:0016740">
    <property type="term" value="F:transferase activity"/>
    <property type="evidence" value="ECO:0007669"/>
    <property type="project" value="UniProtKB-KW"/>
</dbReference>
<name>A0A4R1PQ30_9FIRM</name>
<reference evidence="2 3" key="1">
    <citation type="submission" date="2019-03" db="EMBL/GenBank/DDBJ databases">
        <title>Genomic Encyclopedia of Type Strains, Phase IV (KMG-IV): sequencing the most valuable type-strain genomes for metagenomic binning, comparative biology and taxonomic classification.</title>
        <authorList>
            <person name="Goeker M."/>
        </authorList>
    </citation>
    <scope>NUCLEOTIDE SEQUENCE [LARGE SCALE GENOMIC DNA]</scope>
    <source>
        <strain evidence="2 3">DSM 15969</strain>
    </source>
</reference>
<dbReference type="Gene3D" id="3.40.50.2000">
    <property type="entry name" value="Glycogen Phosphorylase B"/>
    <property type="match status" value="1"/>
</dbReference>
<dbReference type="Pfam" id="PF00535">
    <property type="entry name" value="Glycos_transf_2"/>
    <property type="match status" value="1"/>
</dbReference>
<organism evidence="2 3">
    <name type="scientific">Anaerospora hongkongensis</name>
    <dbReference type="NCBI Taxonomy" id="244830"/>
    <lineage>
        <taxon>Bacteria</taxon>
        <taxon>Bacillati</taxon>
        <taxon>Bacillota</taxon>
        <taxon>Negativicutes</taxon>
        <taxon>Selenomonadales</taxon>
        <taxon>Sporomusaceae</taxon>
        <taxon>Anaerospora</taxon>
    </lineage>
</organism>
<dbReference type="Proteomes" id="UP000295063">
    <property type="component" value="Unassembled WGS sequence"/>
</dbReference>
<dbReference type="InterPro" id="IPR001173">
    <property type="entry name" value="Glyco_trans_2-like"/>
</dbReference>
<dbReference type="Gene3D" id="3.90.550.10">
    <property type="entry name" value="Spore Coat Polysaccharide Biosynthesis Protein SpsA, Chain A"/>
    <property type="match status" value="1"/>
</dbReference>
<dbReference type="EMBL" id="SLUI01000017">
    <property type="protein sequence ID" value="TCL33598.1"/>
    <property type="molecule type" value="Genomic_DNA"/>
</dbReference>
<protein>
    <submittedName>
        <fullName evidence="2">GT2 family glycosyltransferase</fullName>
    </submittedName>
</protein>
<dbReference type="CDD" id="cd04186">
    <property type="entry name" value="GT_2_like_c"/>
    <property type="match status" value="1"/>
</dbReference>
<dbReference type="InterPro" id="IPR029044">
    <property type="entry name" value="Nucleotide-diphossugar_trans"/>
</dbReference>
<evidence type="ECO:0000259" key="1">
    <source>
        <dbReference type="Pfam" id="PF00535"/>
    </source>
</evidence>
<dbReference type="SUPFAM" id="SSF53448">
    <property type="entry name" value="Nucleotide-diphospho-sugar transferases"/>
    <property type="match status" value="1"/>
</dbReference>
<accession>A0A4R1PQ30</accession>
<dbReference type="PANTHER" id="PTHR43179:SF7">
    <property type="entry name" value="RHAMNOSYLTRANSFERASE WBBL"/>
    <property type="match status" value="1"/>
</dbReference>
<comment type="caution">
    <text evidence="2">The sequence shown here is derived from an EMBL/GenBank/DDBJ whole genome shotgun (WGS) entry which is preliminary data.</text>
</comment>
<sequence>MISIIVITYNKLDYSKLCIDSIRKYTAQGTYKIIVIDNGSTDGTIAWLQEQSDLRVILNSVNVGFPAACNQGIIAAGDNDIMLLNNDTIVTPGWLDNLEKCLLSADDIGAAGTVTNNCSNFQTIVCKYDSINEMIQFARQFNRSDPTLWENRQRLVAYCMLIKAEVIKKIGLLDEIFTPGNYEDDDYSVRIRNAGYRLLLCRDTFVHHFGSVSFGAQSAQFSTLLQTNKQKFINKWGFGPHSAPSSNRIEDEELKQWFAYEHNFNYYRQLIENERCKFNELLDQAEYAFLTGDCEKAMTKMMNAANTAHHSHPGFLTSPRLENLLRRIAAASTVQTAFPVVAVPKAADKRNVLHILSQGYAGGGHTRTVRNWIRMDTGSAHSILVTLNSDTTPAELSTAAMESGGWYIALDKVGLSLVQRAKLVRDLADSTADIVVLHLHPHDPVGAVAFATGSKPPVIFVNHAYHAFSIGMTCADIVADHGPSGQFITQTSRGLSRSSHLPLPLEAPLELEEKKSAKEKLGIPENEIVFLTTAKVFRLAACGDYNFKTLLKEICGKYPNTTFLIAGIAEAGEWTQLKNETNNRIKALGAVSDLRLYQSAADIYLDSLPLGSLEDVLAAAILGIPVIGLSGVIARQFDNEFASPNCRTHFTSRSEFNTALDRLVTDGDYRRRVGECLRAEILQNHHSDWTKSLEQLYASLPSSHTLPEIPAVEETPGRSDIIWSYFQQQSGLSNSRFG</sequence>
<evidence type="ECO:0000313" key="3">
    <source>
        <dbReference type="Proteomes" id="UP000295063"/>
    </source>
</evidence>
<keyword evidence="3" id="KW-1185">Reference proteome</keyword>
<keyword evidence="2" id="KW-0808">Transferase</keyword>
<dbReference type="AlphaFoldDB" id="A0A4R1PQ30"/>
<proteinExistence type="predicted"/>
<dbReference type="RefSeq" id="WP_243650647.1">
    <property type="nucleotide sequence ID" value="NZ_SLUI01000017.1"/>
</dbReference>
<gene>
    <name evidence="2" type="ORF">EV210_11756</name>
</gene>
<feature type="domain" description="Glycosyltransferase 2-like" evidence="1">
    <location>
        <begin position="3"/>
        <end position="169"/>
    </location>
</feature>
<evidence type="ECO:0000313" key="2">
    <source>
        <dbReference type="EMBL" id="TCL33598.1"/>
    </source>
</evidence>